<name>A0ABM7FG81_9ACTN</name>
<reference evidence="1 2" key="1">
    <citation type="journal article" date="2010" name="ChemBioChem">
        <title>Cloning and characterization of the biosynthetic gene cluster of 16-membered macrolide antibiotic FD-891: involvement of a dual functional cytochrome P450 monooxygenase catalyzing epoxidation and hydroxylation.</title>
        <authorList>
            <person name="Kudo F."/>
            <person name="Motegi A."/>
            <person name="Mizoue K."/>
            <person name="Eguchi T."/>
        </authorList>
    </citation>
    <scope>NUCLEOTIDE SEQUENCE [LARGE SCALE GENOMIC DNA]</scope>
    <source>
        <strain evidence="1 2">A-8890</strain>
    </source>
</reference>
<evidence type="ECO:0000313" key="2">
    <source>
        <dbReference type="Proteomes" id="UP001321542"/>
    </source>
</evidence>
<reference evidence="1 2" key="2">
    <citation type="journal article" date="2023" name="ChemBioChem">
        <title>Acyltransferase Domain Exchange between Two Independent Type I Polyketide Synthases in the Same Producer Strain of Macrolide Antibiotics.</title>
        <authorList>
            <person name="Kudo F."/>
            <person name="Kishikawa K."/>
            <person name="Tsuboi K."/>
            <person name="Kido T."/>
            <person name="Usui T."/>
            <person name="Hashimoto J."/>
            <person name="Shin-Ya K."/>
            <person name="Miyanaga A."/>
            <person name="Eguchi T."/>
        </authorList>
    </citation>
    <scope>NUCLEOTIDE SEQUENCE [LARGE SCALE GENOMIC DNA]</scope>
    <source>
        <strain evidence="1 2">A-8890</strain>
    </source>
</reference>
<protein>
    <submittedName>
        <fullName evidence="1">Uncharacterized protein</fullName>
    </submittedName>
</protein>
<evidence type="ECO:0000313" key="1">
    <source>
        <dbReference type="EMBL" id="BBC35053.1"/>
    </source>
</evidence>
<dbReference type="Proteomes" id="UP001321542">
    <property type="component" value="Chromosome"/>
</dbReference>
<keyword evidence="2" id="KW-1185">Reference proteome</keyword>
<gene>
    <name evidence="1" type="ORF">SGFS_063470</name>
</gene>
<accession>A0ABM7FG81</accession>
<organism evidence="1 2">
    <name type="scientific">Streptomyces graminofaciens</name>
    <dbReference type="NCBI Taxonomy" id="68212"/>
    <lineage>
        <taxon>Bacteria</taxon>
        <taxon>Bacillati</taxon>
        <taxon>Actinomycetota</taxon>
        <taxon>Actinomycetes</taxon>
        <taxon>Kitasatosporales</taxon>
        <taxon>Streptomycetaceae</taxon>
        <taxon>Streptomyces</taxon>
    </lineage>
</organism>
<proteinExistence type="predicted"/>
<dbReference type="EMBL" id="AP018448">
    <property type="protein sequence ID" value="BBC35053.1"/>
    <property type="molecule type" value="Genomic_DNA"/>
</dbReference>
<sequence length="82" mass="9053">MLVWLQLPLYVTVVAASSTLLDELPSLRYSTESVNVVLPDFVVDSTRYTREPLAGAVNEIGRVTREPSGMVRGLHLLVREVG</sequence>